<protein>
    <recommendedName>
        <fullName evidence="2">non-specific serine/threonine protein kinase</fullName>
        <ecNumber evidence="2">2.7.11.1</ecNumber>
    </recommendedName>
</protein>
<dbReference type="InterPro" id="IPR008271">
    <property type="entry name" value="Ser/Thr_kinase_AS"/>
</dbReference>
<evidence type="ECO:0000256" key="11">
    <source>
        <dbReference type="PROSITE-ProRule" id="PRU10141"/>
    </source>
</evidence>
<proteinExistence type="inferred from homology"/>
<dbReference type="PROSITE" id="PS00108">
    <property type="entry name" value="PROTEIN_KINASE_ST"/>
    <property type="match status" value="1"/>
</dbReference>
<evidence type="ECO:0000313" key="15">
    <source>
        <dbReference type="EMBL" id="KAI6649825.1"/>
    </source>
</evidence>
<dbReference type="InterPro" id="IPR000961">
    <property type="entry name" value="AGC-kinase_C"/>
</dbReference>
<dbReference type="FunFam" id="3.30.200.20:FF:000686">
    <property type="entry name" value="Ribosomal protein S6 kinase"/>
    <property type="match status" value="1"/>
</dbReference>
<evidence type="ECO:0000256" key="1">
    <source>
        <dbReference type="ARBA" id="ARBA00009804"/>
    </source>
</evidence>
<dbReference type="Gene3D" id="3.30.200.20">
    <property type="entry name" value="Phosphorylase Kinase, domain 1"/>
    <property type="match status" value="1"/>
</dbReference>
<dbReference type="SUPFAM" id="SSF56112">
    <property type="entry name" value="Protein kinase-like (PK-like)"/>
    <property type="match status" value="1"/>
</dbReference>
<keyword evidence="16" id="KW-1185">Reference proteome</keyword>
<evidence type="ECO:0000256" key="10">
    <source>
        <dbReference type="ARBA" id="ARBA00048679"/>
    </source>
</evidence>
<evidence type="ECO:0000256" key="7">
    <source>
        <dbReference type="ARBA" id="ARBA00022777"/>
    </source>
</evidence>
<dbReference type="Pfam" id="PF00433">
    <property type="entry name" value="Pkinase_C"/>
    <property type="match status" value="1"/>
</dbReference>
<dbReference type="InterPro" id="IPR017892">
    <property type="entry name" value="Pkinase_C"/>
</dbReference>
<feature type="domain" description="Protein kinase" evidence="13">
    <location>
        <begin position="95"/>
        <end position="356"/>
    </location>
</feature>
<dbReference type="Proteomes" id="UP001165289">
    <property type="component" value="Unassembled WGS sequence"/>
</dbReference>
<keyword evidence="8 11" id="KW-0067">ATP-binding</keyword>
<feature type="binding site" evidence="11">
    <location>
        <position position="127"/>
    </location>
    <ligand>
        <name>ATP</name>
        <dbReference type="ChEBI" id="CHEBI:30616"/>
    </ligand>
</feature>
<evidence type="ECO:0000256" key="4">
    <source>
        <dbReference type="ARBA" id="ARBA00022553"/>
    </source>
</evidence>
<sequence>MAEYNPEEIDSLFKLDSDFDTELPLFSVKITTPHASNGNGFEKCSTACCVETNTNHVQSDSKSCNLLDSTDNTSIVDDFSSIEEHGLMKAHPKDFELLKVLGKGGYGKVYLVRKVNGIDSNRVYAMKVLKKALIIRNHKDMIHTKAERSILEAINHPFIVNLHYAFQTNGKLYLILEYLSGGELFALLEKEGIFLEDNSTFYLAQITLALEHLHSHGIIYRDLKPENIMLSQSGNIVLTDFGMSKEGIMDNSLTHTFCGTIEYMAPEILKRTGHNKCVDWWSLGALMYDMLTGAPPFLGENRKQSIEKILSGKLLFPPYLSPIARDILRRLLNRCVVKRLGSDENDAEEIKSHEFFQKIRWDKLLALQIEPPYKPNIRSEDDASNFDSRFTKQEPVDSPEDNSLSKSVNQLFQGFSYVSPLVIDAFMNNSKDCISTPKSSPRITDVTINFSTDISHNPPPEGFSPLKITGKPFMFIN</sequence>
<dbReference type="InterPro" id="IPR017441">
    <property type="entry name" value="Protein_kinase_ATP_BS"/>
</dbReference>
<evidence type="ECO:0000256" key="12">
    <source>
        <dbReference type="RuleBase" id="RU000304"/>
    </source>
</evidence>
<keyword evidence="6 11" id="KW-0547">Nucleotide-binding</keyword>
<dbReference type="SMART" id="SM00220">
    <property type="entry name" value="S_TKc"/>
    <property type="match status" value="1"/>
</dbReference>
<keyword evidence="7 15" id="KW-0418">Kinase</keyword>
<accession>A0AAV7JN16</accession>
<dbReference type="GO" id="GO:0005524">
    <property type="term" value="F:ATP binding"/>
    <property type="evidence" value="ECO:0007669"/>
    <property type="project" value="UniProtKB-UniRule"/>
</dbReference>
<dbReference type="EC" id="2.7.11.1" evidence="2"/>
<evidence type="ECO:0000256" key="2">
    <source>
        <dbReference type="ARBA" id="ARBA00012513"/>
    </source>
</evidence>
<evidence type="ECO:0000259" key="13">
    <source>
        <dbReference type="PROSITE" id="PS50011"/>
    </source>
</evidence>
<comment type="catalytic activity">
    <reaction evidence="9">
        <text>L-threonyl-[protein] + ATP = O-phospho-L-threonyl-[protein] + ADP + H(+)</text>
        <dbReference type="Rhea" id="RHEA:46608"/>
        <dbReference type="Rhea" id="RHEA-COMP:11060"/>
        <dbReference type="Rhea" id="RHEA-COMP:11605"/>
        <dbReference type="ChEBI" id="CHEBI:15378"/>
        <dbReference type="ChEBI" id="CHEBI:30013"/>
        <dbReference type="ChEBI" id="CHEBI:30616"/>
        <dbReference type="ChEBI" id="CHEBI:61977"/>
        <dbReference type="ChEBI" id="CHEBI:456216"/>
        <dbReference type="EC" id="2.7.11.1"/>
    </reaction>
</comment>
<gene>
    <name evidence="15" type="ORF">LOD99_6375</name>
</gene>
<dbReference type="PANTHER" id="PTHR24351">
    <property type="entry name" value="RIBOSOMAL PROTEIN S6 KINASE"/>
    <property type="match status" value="1"/>
</dbReference>
<evidence type="ECO:0000256" key="3">
    <source>
        <dbReference type="ARBA" id="ARBA00022527"/>
    </source>
</evidence>
<reference evidence="15 16" key="1">
    <citation type="journal article" date="2023" name="BMC Biol.">
        <title>The compact genome of the sponge Oopsacas minuta (Hexactinellida) is lacking key metazoan core genes.</title>
        <authorList>
            <person name="Santini S."/>
            <person name="Schenkelaars Q."/>
            <person name="Jourda C."/>
            <person name="Duchesne M."/>
            <person name="Belahbib H."/>
            <person name="Rocher C."/>
            <person name="Selva M."/>
            <person name="Riesgo A."/>
            <person name="Vervoort M."/>
            <person name="Leys S.P."/>
            <person name="Kodjabachian L."/>
            <person name="Le Bivic A."/>
            <person name="Borchiellini C."/>
            <person name="Claverie J.M."/>
            <person name="Renard E."/>
        </authorList>
    </citation>
    <scope>NUCLEOTIDE SEQUENCE [LARGE SCALE GENOMIC DNA]</scope>
    <source>
        <strain evidence="15">SPO-2</strain>
    </source>
</reference>
<dbReference type="AlphaFoldDB" id="A0AAV7JN16"/>
<organism evidence="15 16">
    <name type="scientific">Oopsacas minuta</name>
    <dbReference type="NCBI Taxonomy" id="111878"/>
    <lineage>
        <taxon>Eukaryota</taxon>
        <taxon>Metazoa</taxon>
        <taxon>Porifera</taxon>
        <taxon>Hexactinellida</taxon>
        <taxon>Hexasterophora</taxon>
        <taxon>Lyssacinosida</taxon>
        <taxon>Leucopsacidae</taxon>
        <taxon>Oopsacas</taxon>
    </lineage>
</organism>
<evidence type="ECO:0000256" key="8">
    <source>
        <dbReference type="ARBA" id="ARBA00022840"/>
    </source>
</evidence>
<dbReference type="Pfam" id="PF00069">
    <property type="entry name" value="Pkinase"/>
    <property type="match status" value="1"/>
</dbReference>
<dbReference type="Gene3D" id="1.10.510.10">
    <property type="entry name" value="Transferase(Phosphotransferase) domain 1"/>
    <property type="match status" value="1"/>
</dbReference>
<dbReference type="InterPro" id="IPR011009">
    <property type="entry name" value="Kinase-like_dom_sf"/>
</dbReference>
<dbReference type="PROSITE" id="PS50011">
    <property type="entry name" value="PROTEIN_KINASE_DOM"/>
    <property type="match status" value="1"/>
</dbReference>
<comment type="catalytic activity">
    <reaction evidence="10">
        <text>L-seryl-[protein] + ATP = O-phospho-L-seryl-[protein] + ADP + H(+)</text>
        <dbReference type="Rhea" id="RHEA:17989"/>
        <dbReference type="Rhea" id="RHEA-COMP:9863"/>
        <dbReference type="Rhea" id="RHEA-COMP:11604"/>
        <dbReference type="ChEBI" id="CHEBI:15378"/>
        <dbReference type="ChEBI" id="CHEBI:29999"/>
        <dbReference type="ChEBI" id="CHEBI:30616"/>
        <dbReference type="ChEBI" id="CHEBI:83421"/>
        <dbReference type="ChEBI" id="CHEBI:456216"/>
        <dbReference type="EC" id="2.7.11.1"/>
    </reaction>
</comment>
<dbReference type="PROSITE" id="PS51285">
    <property type="entry name" value="AGC_KINASE_CTER"/>
    <property type="match status" value="1"/>
</dbReference>
<comment type="similarity">
    <text evidence="1">Belongs to the protein kinase superfamily. AGC Ser/Thr protein kinase family. S6 kinase subfamily.</text>
</comment>
<evidence type="ECO:0000313" key="16">
    <source>
        <dbReference type="Proteomes" id="UP001165289"/>
    </source>
</evidence>
<keyword evidence="3 12" id="KW-0723">Serine/threonine-protein kinase</keyword>
<keyword evidence="5" id="KW-0808">Transferase</keyword>
<dbReference type="GO" id="GO:0004674">
    <property type="term" value="F:protein serine/threonine kinase activity"/>
    <property type="evidence" value="ECO:0007669"/>
    <property type="project" value="UniProtKB-KW"/>
</dbReference>
<dbReference type="FunFam" id="1.10.510.10:FF:000008">
    <property type="entry name" value="Non-specific serine/threonine protein kinase"/>
    <property type="match status" value="1"/>
</dbReference>
<evidence type="ECO:0000256" key="5">
    <source>
        <dbReference type="ARBA" id="ARBA00022679"/>
    </source>
</evidence>
<evidence type="ECO:0000256" key="6">
    <source>
        <dbReference type="ARBA" id="ARBA00022741"/>
    </source>
</evidence>
<evidence type="ECO:0000256" key="9">
    <source>
        <dbReference type="ARBA" id="ARBA00047899"/>
    </source>
</evidence>
<name>A0AAV7JN16_9METZ</name>
<evidence type="ECO:0000259" key="14">
    <source>
        <dbReference type="PROSITE" id="PS51285"/>
    </source>
</evidence>
<comment type="caution">
    <text evidence="15">The sequence shown here is derived from an EMBL/GenBank/DDBJ whole genome shotgun (WGS) entry which is preliminary data.</text>
</comment>
<feature type="domain" description="AGC-kinase C-terminal" evidence="14">
    <location>
        <begin position="357"/>
        <end position="427"/>
    </location>
</feature>
<keyword evidence="4" id="KW-0597">Phosphoprotein</keyword>
<dbReference type="SMART" id="SM00133">
    <property type="entry name" value="S_TK_X"/>
    <property type="match status" value="1"/>
</dbReference>
<dbReference type="EMBL" id="JAKMXF010000317">
    <property type="protein sequence ID" value="KAI6649825.1"/>
    <property type="molecule type" value="Genomic_DNA"/>
</dbReference>
<dbReference type="InterPro" id="IPR000719">
    <property type="entry name" value="Prot_kinase_dom"/>
</dbReference>
<dbReference type="PROSITE" id="PS00107">
    <property type="entry name" value="PROTEIN_KINASE_ATP"/>
    <property type="match status" value="1"/>
</dbReference>